<evidence type="ECO:0000313" key="1">
    <source>
        <dbReference type="EMBL" id="NZA00947.1"/>
    </source>
</evidence>
<proteinExistence type="predicted"/>
<protein>
    <recommendedName>
        <fullName evidence="3">HEPN domain-containing protein</fullName>
    </recommendedName>
</protein>
<name>A0A853IUD7_9BURK</name>
<dbReference type="Proteomes" id="UP000589716">
    <property type="component" value="Unassembled WGS sequence"/>
</dbReference>
<organism evidence="1 2">
    <name type="scientific">Ottowia beijingensis</name>
    <dbReference type="NCBI Taxonomy" id="1207057"/>
    <lineage>
        <taxon>Bacteria</taxon>
        <taxon>Pseudomonadati</taxon>
        <taxon>Pseudomonadota</taxon>
        <taxon>Betaproteobacteria</taxon>
        <taxon>Burkholderiales</taxon>
        <taxon>Comamonadaceae</taxon>
        <taxon>Ottowia</taxon>
    </lineage>
</organism>
<dbReference type="AlphaFoldDB" id="A0A853IUD7"/>
<sequence>MKRYCVATDSLFNLSGPGKPLKAEPPDTAETAGLLRTGRARLMDAGNAALSLESRFDLAYNAAHALCLAALRRQGYRPSQRYIVFQVLPHTLGLGPEVWRVLDKCHNTRNLGEYEGLLDIDERLVSGLIEAAQRVDEALRAAGA</sequence>
<comment type="caution">
    <text evidence="1">The sequence shown here is derived from an EMBL/GenBank/DDBJ whole genome shotgun (WGS) entry which is preliminary data.</text>
</comment>
<dbReference type="EMBL" id="JACCKX010000001">
    <property type="protein sequence ID" value="NZA00947.1"/>
    <property type="molecule type" value="Genomic_DNA"/>
</dbReference>
<keyword evidence="2" id="KW-1185">Reference proteome</keyword>
<evidence type="ECO:0000313" key="2">
    <source>
        <dbReference type="Proteomes" id="UP000589716"/>
    </source>
</evidence>
<evidence type="ECO:0008006" key="3">
    <source>
        <dbReference type="Google" id="ProtNLM"/>
    </source>
</evidence>
<gene>
    <name evidence="1" type="ORF">H0I39_02640</name>
</gene>
<reference evidence="1 2" key="1">
    <citation type="submission" date="2020-07" db="EMBL/GenBank/DDBJ databases">
        <authorList>
            <person name="Maaloum M."/>
        </authorList>
    </citation>
    <scope>NUCLEOTIDE SEQUENCE [LARGE SCALE GENOMIC DNA]</scope>
    <source>
        <strain evidence="1 2">GCS-AN-3</strain>
    </source>
</reference>
<accession>A0A853IUD7</accession>